<dbReference type="EMBL" id="NIHM01000002">
    <property type="protein sequence ID" value="PLT57787.1"/>
    <property type="molecule type" value="Genomic_DNA"/>
</dbReference>
<evidence type="ECO:0000313" key="3">
    <source>
        <dbReference type="EMBL" id="PLT57787.1"/>
    </source>
</evidence>
<evidence type="ECO:0000259" key="1">
    <source>
        <dbReference type="Pfam" id="PF01402"/>
    </source>
</evidence>
<dbReference type="Pfam" id="PF01402">
    <property type="entry name" value="RHH_1"/>
    <property type="match status" value="1"/>
</dbReference>
<dbReference type="EMBL" id="JAJBNC010000038">
    <property type="protein sequence ID" value="MCB5495373.1"/>
    <property type="molecule type" value="Genomic_DNA"/>
</dbReference>
<proteinExistence type="predicted"/>
<comment type="caution">
    <text evidence="3">The sequence shown here is derived from an EMBL/GenBank/DDBJ whole genome shotgun (WGS) entry which is preliminary data.</text>
</comment>
<dbReference type="Proteomes" id="UP001297422">
    <property type="component" value="Unassembled WGS sequence"/>
</dbReference>
<dbReference type="AlphaFoldDB" id="A0A2N5NLK4"/>
<evidence type="ECO:0000313" key="2">
    <source>
        <dbReference type="EMBL" id="MCB5495373.1"/>
    </source>
</evidence>
<accession>A0A2N5NLK4</accession>
<evidence type="ECO:0000313" key="4">
    <source>
        <dbReference type="Proteomes" id="UP000234849"/>
    </source>
</evidence>
<reference evidence="2" key="2">
    <citation type="submission" date="2021-10" db="EMBL/GenBank/DDBJ databases">
        <title>Collection of gut derived symbiotic bacterial strains cultured from healthy donors.</title>
        <authorList>
            <person name="Lin H."/>
            <person name="Littmann E."/>
            <person name="Claire K."/>
            <person name="Pamer E."/>
        </authorList>
    </citation>
    <scope>NUCLEOTIDE SEQUENCE</scope>
    <source>
        <strain evidence="2">MSK.23.4</strain>
    </source>
</reference>
<feature type="domain" description="Ribbon-helix-helix protein CopG" evidence="1">
    <location>
        <begin position="20"/>
        <end position="49"/>
    </location>
</feature>
<sequence length="66" mass="7701">MKQDKLIIYPKKAKGEDGYKTFSVRIKEETVKKLEKLVSETGYSRNELIGILLEFSLNNCYIDKNE</sequence>
<protein>
    <submittedName>
        <fullName evidence="3">CopG family transcriptional regulator</fullName>
    </submittedName>
    <submittedName>
        <fullName evidence="2">Ribbon-helix-helix domain-containing protein</fullName>
    </submittedName>
</protein>
<gene>
    <name evidence="3" type="ORF">CDL18_02170</name>
    <name evidence="2" type="ORF">LIQ10_16795</name>
</gene>
<reference evidence="3 4" key="1">
    <citation type="journal article" date="2017" name="Genome Med.">
        <title>A novel Ruminococcus gnavus clade enriched in inflammatory bowel disease patients.</title>
        <authorList>
            <person name="Hall A.B."/>
            <person name="Yassour M."/>
            <person name="Sauk J."/>
            <person name="Garner A."/>
            <person name="Jiang X."/>
            <person name="Arthur T."/>
            <person name="Lagoudas G.K."/>
            <person name="Vatanen T."/>
            <person name="Fornelos N."/>
            <person name="Wilson R."/>
            <person name="Bertha M."/>
            <person name="Cohen M."/>
            <person name="Garber J."/>
            <person name="Khalili H."/>
            <person name="Gevers D."/>
            <person name="Ananthakrishnan A.N."/>
            <person name="Kugathasan S."/>
            <person name="Lander E.S."/>
            <person name="Blainey P."/>
            <person name="Vlamakis H."/>
            <person name="Xavier R.J."/>
            <person name="Huttenhower C."/>
        </authorList>
    </citation>
    <scope>NUCLEOTIDE SEQUENCE [LARGE SCALE GENOMIC DNA]</scope>
    <source>
        <strain evidence="3 4">RJX1118</strain>
    </source>
</reference>
<dbReference type="GO" id="GO:0006355">
    <property type="term" value="P:regulation of DNA-templated transcription"/>
    <property type="evidence" value="ECO:0007669"/>
    <property type="project" value="InterPro"/>
</dbReference>
<organism evidence="3 4">
    <name type="scientific">Mediterraneibacter gnavus</name>
    <name type="common">Ruminococcus gnavus</name>
    <dbReference type="NCBI Taxonomy" id="33038"/>
    <lineage>
        <taxon>Bacteria</taxon>
        <taxon>Bacillati</taxon>
        <taxon>Bacillota</taxon>
        <taxon>Clostridia</taxon>
        <taxon>Lachnospirales</taxon>
        <taxon>Lachnospiraceae</taxon>
        <taxon>Mediterraneibacter</taxon>
    </lineage>
</organism>
<dbReference type="RefSeq" id="WP_101879088.1">
    <property type="nucleotide sequence ID" value="NZ_CACRUK010000027.1"/>
</dbReference>
<name>A0A2N5NLK4_MEDGN</name>
<dbReference type="Proteomes" id="UP000234849">
    <property type="component" value="Unassembled WGS sequence"/>
</dbReference>
<dbReference type="InterPro" id="IPR002145">
    <property type="entry name" value="CopG"/>
</dbReference>